<protein>
    <submittedName>
        <fullName evidence="1">Ethanolamine utilization protein EutP</fullName>
    </submittedName>
</protein>
<dbReference type="Proteomes" id="UP000603234">
    <property type="component" value="Unassembled WGS sequence"/>
</dbReference>
<accession>A0ABR6WYC2</accession>
<gene>
    <name evidence="1" type="ORF">GH808_14340</name>
</gene>
<dbReference type="PANTHER" id="PTHR40453">
    <property type="entry name" value="PROTEIN YOEF"/>
    <property type="match status" value="1"/>
</dbReference>
<dbReference type="EMBL" id="WJBC01000036">
    <property type="protein sequence ID" value="MBC3805587.1"/>
    <property type="molecule type" value="Genomic_DNA"/>
</dbReference>
<dbReference type="Pfam" id="PF10662">
    <property type="entry name" value="PduV-EutP"/>
    <property type="match status" value="1"/>
</dbReference>
<reference evidence="1 2" key="1">
    <citation type="journal article" date="2020" name="mSystems">
        <title>Defining Genomic and Predicted Metabolic Features of the Acetobacterium Genus.</title>
        <authorList>
            <person name="Ross D.E."/>
            <person name="Marshall C.W."/>
            <person name="Gulliver D."/>
            <person name="May H.D."/>
            <person name="Norman R.S."/>
        </authorList>
    </citation>
    <scope>NUCLEOTIDE SEQUENCE [LARGE SCALE GENOMIC DNA]</scope>
    <source>
        <strain evidence="1 2">DSM 8238</strain>
    </source>
</reference>
<dbReference type="InterPro" id="IPR012381">
    <property type="entry name" value="EutP_PduV"/>
</dbReference>
<proteinExistence type="predicted"/>
<comment type="caution">
    <text evidence="1">The sequence shown here is derived from an EMBL/GenBank/DDBJ whole genome shotgun (WGS) entry which is preliminary data.</text>
</comment>
<organism evidence="1 2">
    <name type="scientific">Acetobacterium fimetarium</name>
    <dbReference type="NCBI Taxonomy" id="52691"/>
    <lineage>
        <taxon>Bacteria</taxon>
        <taxon>Bacillati</taxon>
        <taxon>Bacillota</taxon>
        <taxon>Clostridia</taxon>
        <taxon>Eubacteriales</taxon>
        <taxon>Eubacteriaceae</taxon>
        <taxon>Acetobacterium</taxon>
    </lineage>
</organism>
<dbReference type="CDD" id="cd00882">
    <property type="entry name" value="Ras_like_GTPase"/>
    <property type="match status" value="1"/>
</dbReference>
<dbReference type="SUPFAM" id="SSF52540">
    <property type="entry name" value="P-loop containing nucleoside triphosphate hydrolases"/>
    <property type="match status" value="1"/>
</dbReference>
<name>A0ABR6WYC2_9FIRM</name>
<keyword evidence="2" id="KW-1185">Reference proteome</keyword>
<dbReference type="PANTHER" id="PTHR40453:SF1">
    <property type="entry name" value="PROTEIN YOEF"/>
    <property type="match status" value="1"/>
</dbReference>
<dbReference type="Gene3D" id="3.40.50.300">
    <property type="entry name" value="P-loop containing nucleotide triphosphate hydrolases"/>
    <property type="match status" value="1"/>
</dbReference>
<evidence type="ECO:0000313" key="2">
    <source>
        <dbReference type="Proteomes" id="UP000603234"/>
    </source>
</evidence>
<dbReference type="InterPro" id="IPR027417">
    <property type="entry name" value="P-loop_NTPase"/>
</dbReference>
<sequence>MKKIILVGRSECGKTTLRQALKGKEIRYEKTQYINHFDVVIDTPGEYAETKGFGHALALYAFEADVVALLINATEPYSLYPPCVTPVCNRPAIGIVTQIDAIGADVDQAVEWLKLAGCDTIFKVSSYTGEGIWEILEYLREDGDVLPWDKKEDAERLRTVFSTKSVVNVANEKKSWQDKSIRL</sequence>
<dbReference type="RefSeq" id="WP_186843472.1">
    <property type="nucleotide sequence ID" value="NZ_WJBC01000036.1"/>
</dbReference>
<evidence type="ECO:0000313" key="1">
    <source>
        <dbReference type="EMBL" id="MBC3805587.1"/>
    </source>
</evidence>